<feature type="compositionally biased region" description="Basic and acidic residues" evidence="1">
    <location>
        <begin position="7"/>
        <end position="31"/>
    </location>
</feature>
<gene>
    <name evidence="2" type="primary">106083696</name>
</gene>
<evidence type="ECO:0000313" key="3">
    <source>
        <dbReference type="Proteomes" id="UP000095300"/>
    </source>
</evidence>
<evidence type="ECO:0000313" key="2">
    <source>
        <dbReference type="EnsemblMetazoa" id="SCAU003891-PA"/>
    </source>
</evidence>
<feature type="region of interest" description="Disordered" evidence="1">
    <location>
        <begin position="858"/>
        <end position="886"/>
    </location>
</feature>
<proteinExistence type="predicted"/>
<feature type="compositionally biased region" description="Polar residues" evidence="1">
    <location>
        <begin position="230"/>
        <end position="252"/>
    </location>
</feature>
<reference evidence="2" key="1">
    <citation type="submission" date="2020-05" db="UniProtKB">
        <authorList>
            <consortium name="EnsemblMetazoa"/>
        </authorList>
    </citation>
    <scope>IDENTIFICATION</scope>
    <source>
        <strain evidence="2">USDA</strain>
    </source>
</reference>
<dbReference type="AlphaFoldDB" id="A0A1I8P130"/>
<sequence>MSGCHNSSEHARNYKDRGYRRDRPDRNDSLKKYYSGWSKEGKKSPPYPRSTDLATGSPKTSHKRKAYGEYHQDTLTKRPRIDATYDQQKNFKDYRRTESNKFQHQNNNLRKESEHVFENAKREEASNLHQSTTVSGAVVKTSNIPSPYAHLPPSPPRLVKPVKKVNMRSRENMETYLHNKEECAFVTVNASKNDQRSEDNTNKTGSDTLKNSNKHSQDYSTSLLKPKASSEVSTENKNQSENANTKLDNNNSAKIKPQLLNCNEHNYTTIQSSNNSQLFPINLNPQPMGPTIDGTYFNLTNLKKTRRSRFDQQPPLLLTKDAQFKPPKQLIASPIDCAESKNNNIQLSYKCSNTRSEEPSKNSSEYPGIINDSIDKYDGRTAQSFNTNTGLIPSNNTYCHNMDWRYTTADSSISQQGTNHFKQPQYQSYFSNAEIFGKNANGSSTATFSLDYGIQNTKEMPSPFMGNDGKSRNVVNFAHHGNISSFKSLQENSPALTKPQFDTPGYLTKINNPTINRDNNGTGFIQKDWNTNASIRTNKPLESSFNLNPKDFKSENAPKTYQILESDRSFPFKELSSENCQKHTMGQGGLNAHKTFEANSNRNAQHFSSYSQNPASLANSYGALGQNIQFGMRRHSNVNFCQQRRDAHFNRPYFCNRLATAKENNHFNVQQLPNDQTLASSSGFQINPRFMRGIGSGSQNFYEDINPAPPVEEKQNNFKNLQVATHINSQQASLNQNHFTLPGEKRNLRQFGNKKQSRYVSNSEPQVSSNNYAIQGNKKYRTPKEDKRFRDKYNNMTNNRIYAFCGNAMDNSNQQANLYVKNQSLRFDFRKHSNVINNGKTTTKGRFMQKFMKRLPKPKDKPLIKSANKLSTNEKEKKTKKNVKRKLTDASKNTEFQNNTKIEAKEHLDINKELYGDFQPIAVGLKKPQKGHLKPEPEIYWRQWWSLYGHVEKTLSPPPLQNDDAIKSYFSFTPSTTDSQLRKRKRILLVMGVAKIMRHIRLNEKDYAFRDIFSVLKYKHQLENPQFQKLLSPKELEKVEMVLKNARKKTRRAFFYQSMMCRWHFSMDIIKRSENGEAVKSGHARKLLSNNVFHYLVWESTQELKKLITEDWPGFEEFYKTL</sequence>
<dbReference type="EnsemblMetazoa" id="SCAU003891-RA">
    <property type="protein sequence ID" value="SCAU003891-PA"/>
    <property type="gene ID" value="SCAU003891"/>
</dbReference>
<feature type="compositionally biased region" description="Basic and acidic residues" evidence="1">
    <location>
        <begin position="66"/>
        <end position="83"/>
    </location>
</feature>
<feature type="region of interest" description="Disordered" evidence="1">
    <location>
        <begin position="1"/>
        <end position="83"/>
    </location>
</feature>
<dbReference type="VEuPathDB" id="VectorBase:SCAU003891"/>
<feature type="compositionally biased region" description="Polar residues" evidence="1">
    <location>
        <begin position="202"/>
        <end position="211"/>
    </location>
</feature>
<accession>A0A1I8P130</accession>
<dbReference type="KEGG" id="scac:106083696"/>
<protein>
    <submittedName>
        <fullName evidence="2">Uncharacterized protein</fullName>
    </submittedName>
</protein>
<evidence type="ECO:0000256" key="1">
    <source>
        <dbReference type="SAM" id="MobiDB-lite"/>
    </source>
</evidence>
<keyword evidence="3" id="KW-1185">Reference proteome</keyword>
<organism evidence="2 3">
    <name type="scientific">Stomoxys calcitrans</name>
    <name type="common">Stable fly</name>
    <name type="synonym">Conops calcitrans</name>
    <dbReference type="NCBI Taxonomy" id="35570"/>
    <lineage>
        <taxon>Eukaryota</taxon>
        <taxon>Metazoa</taxon>
        <taxon>Ecdysozoa</taxon>
        <taxon>Arthropoda</taxon>
        <taxon>Hexapoda</taxon>
        <taxon>Insecta</taxon>
        <taxon>Pterygota</taxon>
        <taxon>Neoptera</taxon>
        <taxon>Endopterygota</taxon>
        <taxon>Diptera</taxon>
        <taxon>Brachycera</taxon>
        <taxon>Muscomorpha</taxon>
        <taxon>Muscoidea</taxon>
        <taxon>Muscidae</taxon>
        <taxon>Stomoxys</taxon>
    </lineage>
</organism>
<dbReference type="Proteomes" id="UP000095300">
    <property type="component" value="Unassembled WGS sequence"/>
</dbReference>
<name>A0A1I8P130_STOCA</name>
<feature type="region of interest" description="Disordered" evidence="1">
    <location>
        <begin position="190"/>
        <end position="252"/>
    </location>
</feature>
<dbReference type="OrthoDB" id="5135119at2759"/>